<organism evidence="2 3">
    <name type="scientific">Sinomonas terricola</name>
    <dbReference type="NCBI Taxonomy" id="3110330"/>
    <lineage>
        <taxon>Bacteria</taxon>
        <taxon>Bacillati</taxon>
        <taxon>Actinomycetota</taxon>
        <taxon>Actinomycetes</taxon>
        <taxon>Micrococcales</taxon>
        <taxon>Micrococcaceae</taxon>
        <taxon>Sinomonas</taxon>
    </lineage>
</organism>
<dbReference type="RefSeq" id="WP_323279874.1">
    <property type="nucleotide sequence ID" value="NZ_JAYGGQ010000011.1"/>
</dbReference>
<dbReference type="Proteomes" id="UP001304769">
    <property type="component" value="Unassembled WGS sequence"/>
</dbReference>
<reference evidence="2 3" key="1">
    <citation type="submission" date="2023-12" db="EMBL/GenBank/DDBJ databases">
        <title>Sinomonas terricola sp. nov, isolated from litchi orchard soil in Guangdong, PR China.</title>
        <authorList>
            <person name="Jiaxin W."/>
            <person name="Yang Z."/>
            <person name="Honghui Z."/>
        </authorList>
    </citation>
    <scope>NUCLEOTIDE SEQUENCE [LARGE SCALE GENOMIC DNA]</scope>
    <source>
        <strain evidence="2 3">JGH33</strain>
    </source>
</reference>
<keyword evidence="3" id="KW-1185">Reference proteome</keyword>
<dbReference type="PROSITE" id="PS51677">
    <property type="entry name" value="NODB"/>
    <property type="match status" value="1"/>
</dbReference>
<evidence type="ECO:0000313" key="2">
    <source>
        <dbReference type="EMBL" id="MEA5455986.1"/>
    </source>
</evidence>
<name>A0ABU5T8D4_9MICC</name>
<proteinExistence type="predicted"/>
<dbReference type="PANTHER" id="PTHR43123">
    <property type="entry name" value="POLYSACCHARIDE DEACETYLASE-RELATED"/>
    <property type="match status" value="1"/>
</dbReference>
<comment type="caution">
    <text evidence="2">The sequence shown here is derived from an EMBL/GenBank/DDBJ whole genome shotgun (WGS) entry which is preliminary data.</text>
</comment>
<evidence type="ECO:0000259" key="1">
    <source>
        <dbReference type="PROSITE" id="PS51677"/>
    </source>
</evidence>
<dbReference type="PANTHER" id="PTHR43123:SF4">
    <property type="entry name" value="POLYSACCHARIDE DEACETYLASE"/>
    <property type="match status" value="1"/>
</dbReference>
<evidence type="ECO:0000313" key="3">
    <source>
        <dbReference type="Proteomes" id="UP001304769"/>
    </source>
</evidence>
<dbReference type="InterPro" id="IPR011330">
    <property type="entry name" value="Glyco_hydro/deAcase_b/a-brl"/>
</dbReference>
<accession>A0ABU5T8D4</accession>
<feature type="domain" description="NodB homology" evidence="1">
    <location>
        <begin position="63"/>
        <end position="280"/>
    </location>
</feature>
<dbReference type="Pfam" id="PF01522">
    <property type="entry name" value="Polysacc_deac_1"/>
    <property type="match status" value="1"/>
</dbReference>
<dbReference type="SUPFAM" id="SSF88713">
    <property type="entry name" value="Glycoside hydrolase/deacetylase"/>
    <property type="match status" value="1"/>
</dbReference>
<protein>
    <submittedName>
        <fullName evidence="2">Polysaccharide deacetylase family protein</fullName>
    </submittedName>
</protein>
<dbReference type="EMBL" id="JAYGGQ010000011">
    <property type="protein sequence ID" value="MEA5455986.1"/>
    <property type="molecule type" value="Genomic_DNA"/>
</dbReference>
<dbReference type="InterPro" id="IPR002509">
    <property type="entry name" value="NODB_dom"/>
</dbReference>
<gene>
    <name evidence="2" type="ORF">SPF06_14720</name>
</gene>
<dbReference type="Gene3D" id="3.20.20.370">
    <property type="entry name" value="Glycoside hydrolase/deacetylase"/>
    <property type="match status" value="1"/>
</dbReference>
<sequence>MRDLIGYGENPPVVEWPGGAKVAVSVVVNYEEGAERSIAWGDEADEDIVIFGGWSSDPSRRNLMKESFFEYGPRVGVWRYLAMLREVGIPATFMACGAALEKNPEAARAIARDGHEICAHGYRWRGTAGMTPDEERAEIRAARAAIEATAGVTPVGWYVREDITENTRAILADEGFLYDSNSYADDLPYFVQAGTARHLVLPYAGDTNDGRFWGPGSLGTGADFFSVLKDTLDCLLLEGEDVPKMMSVGIHLRIGGRPSVAHGVRRFLEYARAQTGVWFATREEIARWWLEHAPAEPQRGVFEEIAS</sequence>